<comment type="caution">
    <text evidence="11">The sequence shown here is derived from an EMBL/GenBank/DDBJ whole genome shotgun (WGS) entry which is preliminary data.</text>
</comment>
<name>A0A952FKY5_9PROT</name>
<evidence type="ECO:0000256" key="1">
    <source>
        <dbReference type="ARBA" id="ARBA00004429"/>
    </source>
</evidence>
<evidence type="ECO:0000256" key="4">
    <source>
        <dbReference type="ARBA" id="ARBA00022519"/>
    </source>
</evidence>
<dbReference type="Pfam" id="PF00482">
    <property type="entry name" value="T2SSF"/>
    <property type="match status" value="2"/>
</dbReference>
<feature type="domain" description="Type II secretion system protein GspF" evidence="10">
    <location>
        <begin position="76"/>
        <end position="196"/>
    </location>
</feature>
<dbReference type="EMBL" id="JAEKLZ010000160">
    <property type="protein sequence ID" value="MBW8725080.1"/>
    <property type="molecule type" value="Genomic_DNA"/>
</dbReference>
<dbReference type="Proteomes" id="UP000700706">
    <property type="component" value="Unassembled WGS sequence"/>
</dbReference>
<reference evidence="11" key="1">
    <citation type="submission" date="2020-06" db="EMBL/GenBank/DDBJ databases">
        <title>Stable isotope informed genome-resolved metagenomics uncovers potential trophic interactions in rhizosphere soil.</title>
        <authorList>
            <person name="Starr E.P."/>
            <person name="Shi S."/>
            <person name="Blazewicz S.J."/>
            <person name="Koch B.J."/>
            <person name="Probst A.J."/>
            <person name="Hungate B.A."/>
            <person name="Pett-Ridge J."/>
            <person name="Firestone M.K."/>
            <person name="Banfield J.F."/>
        </authorList>
    </citation>
    <scope>NUCLEOTIDE SEQUENCE</scope>
    <source>
        <strain evidence="11">YM_69_17</strain>
    </source>
</reference>
<evidence type="ECO:0000313" key="11">
    <source>
        <dbReference type="EMBL" id="MBW8725080.1"/>
    </source>
</evidence>
<evidence type="ECO:0000256" key="8">
    <source>
        <dbReference type="SAM" id="MobiDB-lite"/>
    </source>
</evidence>
<protein>
    <submittedName>
        <fullName evidence="11">Type II secretion system F family protein</fullName>
    </submittedName>
</protein>
<comment type="similarity">
    <text evidence="2">Belongs to the GSP F family.</text>
</comment>
<keyword evidence="6 9" id="KW-1133">Transmembrane helix</keyword>
<feature type="domain" description="Type II secretion system protein GspF" evidence="10">
    <location>
        <begin position="276"/>
        <end position="397"/>
    </location>
</feature>
<evidence type="ECO:0000256" key="3">
    <source>
        <dbReference type="ARBA" id="ARBA00022475"/>
    </source>
</evidence>
<comment type="subcellular location">
    <subcellularLocation>
        <location evidence="1">Cell inner membrane</location>
        <topology evidence="1">Multi-pass membrane protein</topology>
    </subcellularLocation>
</comment>
<dbReference type="InterPro" id="IPR018076">
    <property type="entry name" value="T2SS_GspF_dom"/>
</dbReference>
<proteinExistence type="inferred from homology"/>
<dbReference type="PRINTS" id="PR00812">
    <property type="entry name" value="BCTERIALGSPF"/>
</dbReference>
<feature type="transmembrane region" description="Helical" evidence="9">
    <location>
        <begin position="169"/>
        <end position="195"/>
    </location>
</feature>
<keyword evidence="5 9" id="KW-0812">Transmembrane</keyword>
<evidence type="ECO:0000256" key="2">
    <source>
        <dbReference type="ARBA" id="ARBA00005745"/>
    </source>
</evidence>
<feature type="region of interest" description="Disordered" evidence="8">
    <location>
        <begin position="46"/>
        <end position="70"/>
    </location>
</feature>
<dbReference type="InterPro" id="IPR003004">
    <property type="entry name" value="GspF/PilC"/>
</dbReference>
<keyword evidence="4" id="KW-0997">Cell inner membrane</keyword>
<dbReference type="Gene3D" id="1.20.81.30">
    <property type="entry name" value="Type II secretion system (T2SS), domain F"/>
    <property type="match status" value="2"/>
</dbReference>
<evidence type="ECO:0000256" key="9">
    <source>
        <dbReference type="SAM" id="Phobius"/>
    </source>
</evidence>
<evidence type="ECO:0000256" key="5">
    <source>
        <dbReference type="ARBA" id="ARBA00022692"/>
    </source>
</evidence>
<feature type="transmembrane region" description="Helical" evidence="9">
    <location>
        <begin position="379"/>
        <end position="402"/>
    </location>
</feature>
<evidence type="ECO:0000256" key="6">
    <source>
        <dbReference type="ARBA" id="ARBA00022989"/>
    </source>
</evidence>
<feature type="transmembrane region" description="Helical" evidence="9">
    <location>
        <begin position="226"/>
        <end position="245"/>
    </location>
</feature>
<dbReference type="GO" id="GO:0005886">
    <property type="term" value="C:plasma membrane"/>
    <property type="evidence" value="ECO:0007669"/>
    <property type="project" value="UniProtKB-SubCell"/>
</dbReference>
<keyword evidence="3" id="KW-1003">Cell membrane</keyword>
<keyword evidence="7 9" id="KW-0472">Membrane</keyword>
<evidence type="ECO:0000313" key="12">
    <source>
        <dbReference type="Proteomes" id="UP000700706"/>
    </source>
</evidence>
<organism evidence="11 12">
    <name type="scientific">Inquilinus limosus</name>
    <dbReference type="NCBI Taxonomy" id="171674"/>
    <lineage>
        <taxon>Bacteria</taxon>
        <taxon>Pseudomonadati</taxon>
        <taxon>Pseudomonadota</taxon>
        <taxon>Alphaproteobacteria</taxon>
        <taxon>Rhodospirillales</taxon>
        <taxon>Rhodospirillaceae</taxon>
        <taxon>Inquilinus</taxon>
    </lineage>
</organism>
<dbReference type="FunFam" id="1.20.81.30:FF:000001">
    <property type="entry name" value="Type II secretion system protein F"/>
    <property type="match status" value="2"/>
</dbReference>
<gene>
    <name evidence="11" type="ORF">JF625_08010</name>
</gene>
<accession>A0A952FKY5</accession>
<dbReference type="GO" id="GO:0015628">
    <property type="term" value="P:protein secretion by the type II secretion system"/>
    <property type="evidence" value="ECO:0007669"/>
    <property type="project" value="TreeGrafter"/>
</dbReference>
<dbReference type="AlphaFoldDB" id="A0A952FKY5"/>
<sequence>MPVFAYKAIDGSGAVVEGRAEAADEASLTTKLEATGILPLSMAPVRSQAGRSGSTAGGGTLRRRRGPKSGEITQMTRELAILVAAGQPLEQALVTLSIGTGTVAALAAQVLARVRAGASLSAALEEQGPVFPRLYVNMVRAGESSGTLDVVLERLADLRERGEKTREMVVSAMLYPAILIIVSLSSVFLLLTFVVPQFETIFKDAGAALPTPTAIVIAIGRFCQDYGWMVALGIVAAVIVVRRILAQPGPRLAWDRAMLRLPLIGPLVRTLATARFCRTLSTLVGNGVDLPSAIALSRDVVSNTAVSAAMETVITGVRQGRGLADPLAETGLFPPLAVQMLRVGEETGRIDMTSAHIAEAYERKLEAAIKRLVTLVEPALIIVLGLAVGGIVMSILLAVISINDLAF</sequence>
<dbReference type="PANTHER" id="PTHR30012:SF7">
    <property type="entry name" value="PROTEIN TRANSPORT PROTEIN HOFC HOMOLOG"/>
    <property type="match status" value="1"/>
</dbReference>
<evidence type="ECO:0000259" key="10">
    <source>
        <dbReference type="Pfam" id="PF00482"/>
    </source>
</evidence>
<dbReference type="InterPro" id="IPR042094">
    <property type="entry name" value="T2SS_GspF_sf"/>
</dbReference>
<dbReference type="PANTHER" id="PTHR30012">
    <property type="entry name" value="GENERAL SECRETION PATHWAY PROTEIN"/>
    <property type="match status" value="1"/>
</dbReference>
<evidence type="ECO:0000256" key="7">
    <source>
        <dbReference type="ARBA" id="ARBA00023136"/>
    </source>
</evidence>